<feature type="transmembrane region" description="Helical" evidence="2">
    <location>
        <begin position="20"/>
        <end position="38"/>
    </location>
</feature>
<evidence type="ECO:0000256" key="2">
    <source>
        <dbReference type="SAM" id="Phobius"/>
    </source>
</evidence>
<proteinExistence type="predicted"/>
<evidence type="ECO:0000313" key="3">
    <source>
        <dbReference type="EMBL" id="GGC50568.1"/>
    </source>
</evidence>
<sequence length="104" mass="10656">MPDADPFDDDKESTMARPKIGFFGALVALGGFLAVRHLQRNRAAQVSAARDLSRWEGEGGAEAPAASSGSVTAGAGLSTPHTAHGANGPVRSNGKDGAWPFPRG</sequence>
<accession>A0ABQ1N0S3</accession>
<protein>
    <submittedName>
        <fullName evidence="3">Uncharacterized protein</fullName>
    </submittedName>
</protein>
<organism evidence="3 4">
    <name type="scientific">Paraburkholderia caffeinilytica</name>
    <dbReference type="NCBI Taxonomy" id="1761016"/>
    <lineage>
        <taxon>Bacteria</taxon>
        <taxon>Pseudomonadati</taxon>
        <taxon>Pseudomonadota</taxon>
        <taxon>Betaproteobacteria</taxon>
        <taxon>Burkholderiales</taxon>
        <taxon>Burkholderiaceae</taxon>
        <taxon>Paraburkholderia</taxon>
    </lineage>
</organism>
<keyword evidence="4" id="KW-1185">Reference proteome</keyword>
<keyword evidence="2" id="KW-0812">Transmembrane</keyword>
<dbReference type="Proteomes" id="UP000602004">
    <property type="component" value="Unassembled WGS sequence"/>
</dbReference>
<name>A0ABQ1N0S3_9BURK</name>
<keyword evidence="2" id="KW-1133">Transmembrane helix</keyword>
<reference evidence="4" key="1">
    <citation type="journal article" date="2019" name="Int. J. Syst. Evol. Microbiol.">
        <title>The Global Catalogue of Microorganisms (GCM) 10K type strain sequencing project: providing services to taxonomists for standard genome sequencing and annotation.</title>
        <authorList>
            <consortium name="The Broad Institute Genomics Platform"/>
            <consortium name="The Broad Institute Genome Sequencing Center for Infectious Disease"/>
            <person name="Wu L."/>
            <person name="Ma J."/>
        </authorList>
    </citation>
    <scope>NUCLEOTIDE SEQUENCE [LARGE SCALE GENOMIC DNA]</scope>
    <source>
        <strain evidence="4">CGMCC 1.15103</strain>
    </source>
</reference>
<keyword evidence="2" id="KW-0472">Membrane</keyword>
<feature type="compositionally biased region" description="Low complexity" evidence="1">
    <location>
        <begin position="61"/>
        <end position="76"/>
    </location>
</feature>
<gene>
    <name evidence="3" type="ORF">GCM10011400_42540</name>
</gene>
<evidence type="ECO:0000256" key="1">
    <source>
        <dbReference type="SAM" id="MobiDB-lite"/>
    </source>
</evidence>
<dbReference type="EMBL" id="BMHL01000007">
    <property type="protein sequence ID" value="GGC50568.1"/>
    <property type="molecule type" value="Genomic_DNA"/>
</dbReference>
<comment type="caution">
    <text evidence="3">The sequence shown here is derived from an EMBL/GenBank/DDBJ whole genome shotgun (WGS) entry which is preliminary data.</text>
</comment>
<evidence type="ECO:0000313" key="4">
    <source>
        <dbReference type="Proteomes" id="UP000602004"/>
    </source>
</evidence>
<feature type="region of interest" description="Disordered" evidence="1">
    <location>
        <begin position="48"/>
        <end position="104"/>
    </location>
</feature>